<keyword evidence="2" id="KW-1133">Transmembrane helix</keyword>
<feature type="region of interest" description="Disordered" evidence="1">
    <location>
        <begin position="294"/>
        <end position="317"/>
    </location>
</feature>
<feature type="transmembrane region" description="Helical" evidence="2">
    <location>
        <begin position="124"/>
        <end position="144"/>
    </location>
</feature>
<keyword evidence="4" id="KW-1185">Reference proteome</keyword>
<feature type="transmembrane region" description="Helical" evidence="2">
    <location>
        <begin position="220"/>
        <end position="240"/>
    </location>
</feature>
<feature type="transmembrane region" description="Helical" evidence="2">
    <location>
        <begin position="20"/>
        <end position="41"/>
    </location>
</feature>
<evidence type="ECO:0000256" key="2">
    <source>
        <dbReference type="SAM" id="Phobius"/>
    </source>
</evidence>
<evidence type="ECO:0008006" key="5">
    <source>
        <dbReference type="Google" id="ProtNLM"/>
    </source>
</evidence>
<dbReference type="Proteomes" id="UP001497453">
    <property type="component" value="Chromosome 2"/>
</dbReference>
<accession>A0ABP1D731</accession>
<reference evidence="4" key="1">
    <citation type="submission" date="2024-04" db="EMBL/GenBank/DDBJ databases">
        <authorList>
            <person name="Shaw F."/>
            <person name="Minotto A."/>
        </authorList>
    </citation>
    <scope>NUCLEOTIDE SEQUENCE [LARGE SCALE GENOMIC DNA]</scope>
</reference>
<proteinExistence type="predicted"/>
<evidence type="ECO:0000313" key="3">
    <source>
        <dbReference type="EMBL" id="CAL1702868.1"/>
    </source>
</evidence>
<feature type="transmembrane region" description="Helical" evidence="2">
    <location>
        <begin position="61"/>
        <end position="82"/>
    </location>
</feature>
<gene>
    <name evidence="3" type="ORF">GFSPODELE1_LOCUS4276</name>
</gene>
<protein>
    <recommendedName>
        <fullName evidence="5">Transmembrane protein</fullName>
    </recommendedName>
</protein>
<name>A0ABP1D731_9APHY</name>
<keyword evidence="2" id="KW-0812">Transmembrane</keyword>
<evidence type="ECO:0000313" key="4">
    <source>
        <dbReference type="Proteomes" id="UP001497453"/>
    </source>
</evidence>
<organism evidence="3 4">
    <name type="scientific">Somion occarium</name>
    <dbReference type="NCBI Taxonomy" id="3059160"/>
    <lineage>
        <taxon>Eukaryota</taxon>
        <taxon>Fungi</taxon>
        <taxon>Dikarya</taxon>
        <taxon>Basidiomycota</taxon>
        <taxon>Agaricomycotina</taxon>
        <taxon>Agaricomycetes</taxon>
        <taxon>Polyporales</taxon>
        <taxon>Cerrenaceae</taxon>
        <taxon>Somion</taxon>
    </lineage>
</organism>
<feature type="transmembrane region" description="Helical" evidence="2">
    <location>
        <begin position="164"/>
        <end position="185"/>
    </location>
</feature>
<feature type="compositionally biased region" description="Polar residues" evidence="1">
    <location>
        <begin position="295"/>
        <end position="304"/>
    </location>
</feature>
<dbReference type="EMBL" id="OZ037945">
    <property type="protein sequence ID" value="CAL1702868.1"/>
    <property type="molecule type" value="Genomic_DNA"/>
</dbReference>
<sequence>MPLLLNPLTPPPGLSLELVSQLQTAGYIAVSVITAWLWDVVLSSSEDAQMFIEHRVGIPELVYMLARIASGGYVLTAIGFIVSSKSGCNVVQTAIGWFGAFAVPLNSLLFFLRVRAVFLGSRIALAVFGFLWLSTLTSLTMPFGTKLGSTIVCGIGNVKPYTSAGYITLAVFDTTVFVAISWQILSMNLAETWRQRVRSFVGRDNMGQLSKALLQTGQSYYLATVGMNIFVLIVILTSAFPPSIRAALTIPNIALQNAMACRVFRLLKLTYVPGDGTTVASSRSQTQDLHFATRKTLQSQTTSDRTLHRHEGAEEIEMIPISNPPIQDEEAASCSPDSTVRTAMPTFANVEDVI</sequence>
<evidence type="ECO:0000256" key="1">
    <source>
        <dbReference type="SAM" id="MobiDB-lite"/>
    </source>
</evidence>
<feature type="transmembrane region" description="Helical" evidence="2">
    <location>
        <begin position="94"/>
        <end position="112"/>
    </location>
</feature>
<keyword evidence="2" id="KW-0472">Membrane</keyword>